<gene>
    <name evidence="2" type="ORF">METZ01_LOCUS515518</name>
</gene>
<feature type="compositionally biased region" description="Basic residues" evidence="1">
    <location>
        <begin position="35"/>
        <end position="49"/>
    </location>
</feature>
<name>A0A383F1C6_9ZZZZ</name>
<reference evidence="2" key="1">
    <citation type="submission" date="2018-05" db="EMBL/GenBank/DDBJ databases">
        <authorList>
            <person name="Lanie J.A."/>
            <person name="Ng W.-L."/>
            <person name="Kazmierczak K.M."/>
            <person name="Andrzejewski T.M."/>
            <person name="Davidsen T.M."/>
            <person name="Wayne K.J."/>
            <person name="Tettelin H."/>
            <person name="Glass J.I."/>
            <person name="Rusch D."/>
            <person name="Podicherti R."/>
            <person name="Tsui H.-C.T."/>
            <person name="Winkler M.E."/>
        </authorList>
    </citation>
    <scope>NUCLEOTIDE SEQUENCE</scope>
</reference>
<evidence type="ECO:0000256" key="1">
    <source>
        <dbReference type="SAM" id="MobiDB-lite"/>
    </source>
</evidence>
<dbReference type="AlphaFoldDB" id="A0A383F1C6"/>
<dbReference type="EMBL" id="UINC01230512">
    <property type="protein sequence ID" value="SVE62664.1"/>
    <property type="molecule type" value="Genomic_DNA"/>
</dbReference>
<protein>
    <submittedName>
        <fullName evidence="2">Uncharacterized protein</fullName>
    </submittedName>
</protein>
<feature type="non-terminal residue" evidence="2">
    <location>
        <position position="1"/>
    </location>
</feature>
<sequence length="49" mass="5646">ERGSDAGWPHRNLTGSRHGNGFWPAFGPTALRIGQGRRNRREHPRRTRL</sequence>
<accession>A0A383F1C6</accession>
<feature type="region of interest" description="Disordered" evidence="1">
    <location>
        <begin position="1"/>
        <end position="49"/>
    </location>
</feature>
<feature type="non-terminal residue" evidence="2">
    <location>
        <position position="49"/>
    </location>
</feature>
<organism evidence="2">
    <name type="scientific">marine metagenome</name>
    <dbReference type="NCBI Taxonomy" id="408172"/>
    <lineage>
        <taxon>unclassified sequences</taxon>
        <taxon>metagenomes</taxon>
        <taxon>ecological metagenomes</taxon>
    </lineage>
</organism>
<evidence type="ECO:0000313" key="2">
    <source>
        <dbReference type="EMBL" id="SVE62664.1"/>
    </source>
</evidence>
<proteinExistence type="predicted"/>